<protein>
    <submittedName>
        <fullName evidence="2">Uncharacterized protein</fullName>
    </submittedName>
</protein>
<feature type="compositionally biased region" description="Basic and acidic residues" evidence="1">
    <location>
        <begin position="9"/>
        <end position="39"/>
    </location>
</feature>
<evidence type="ECO:0000313" key="3">
    <source>
        <dbReference type="Proteomes" id="UP000265520"/>
    </source>
</evidence>
<proteinExistence type="predicted"/>
<dbReference type="AlphaFoldDB" id="A0A392RD00"/>
<feature type="non-terminal residue" evidence="2">
    <location>
        <position position="1"/>
    </location>
</feature>
<comment type="caution">
    <text evidence="2">The sequence shown here is derived from an EMBL/GenBank/DDBJ whole genome shotgun (WGS) entry which is preliminary data.</text>
</comment>
<reference evidence="2 3" key="1">
    <citation type="journal article" date="2018" name="Front. Plant Sci.">
        <title>Red Clover (Trifolium pratense) and Zigzag Clover (T. medium) - A Picture of Genomic Similarities and Differences.</title>
        <authorList>
            <person name="Dluhosova J."/>
            <person name="Istvanek J."/>
            <person name="Nedelnik J."/>
            <person name="Repkova J."/>
        </authorList>
    </citation>
    <scope>NUCLEOTIDE SEQUENCE [LARGE SCALE GENOMIC DNA]</scope>
    <source>
        <strain evidence="3">cv. 10/8</strain>
        <tissue evidence="2">Leaf</tissue>
    </source>
</reference>
<accession>A0A392RD00</accession>
<sequence>KHDTKKSKSREIGVRKQTERNRAPATEKEIGEKEEDGRRRGVGRSRAAVPIACDGEGFGGDSFSLLLHRSVLLLLIVLV</sequence>
<dbReference type="Proteomes" id="UP000265520">
    <property type="component" value="Unassembled WGS sequence"/>
</dbReference>
<evidence type="ECO:0000313" key="2">
    <source>
        <dbReference type="EMBL" id="MCI34129.1"/>
    </source>
</evidence>
<feature type="region of interest" description="Disordered" evidence="1">
    <location>
        <begin position="1"/>
        <end position="45"/>
    </location>
</feature>
<evidence type="ECO:0000256" key="1">
    <source>
        <dbReference type="SAM" id="MobiDB-lite"/>
    </source>
</evidence>
<dbReference type="EMBL" id="LXQA010210835">
    <property type="protein sequence ID" value="MCI34129.1"/>
    <property type="molecule type" value="Genomic_DNA"/>
</dbReference>
<organism evidence="2 3">
    <name type="scientific">Trifolium medium</name>
    <dbReference type="NCBI Taxonomy" id="97028"/>
    <lineage>
        <taxon>Eukaryota</taxon>
        <taxon>Viridiplantae</taxon>
        <taxon>Streptophyta</taxon>
        <taxon>Embryophyta</taxon>
        <taxon>Tracheophyta</taxon>
        <taxon>Spermatophyta</taxon>
        <taxon>Magnoliopsida</taxon>
        <taxon>eudicotyledons</taxon>
        <taxon>Gunneridae</taxon>
        <taxon>Pentapetalae</taxon>
        <taxon>rosids</taxon>
        <taxon>fabids</taxon>
        <taxon>Fabales</taxon>
        <taxon>Fabaceae</taxon>
        <taxon>Papilionoideae</taxon>
        <taxon>50 kb inversion clade</taxon>
        <taxon>NPAAA clade</taxon>
        <taxon>Hologalegina</taxon>
        <taxon>IRL clade</taxon>
        <taxon>Trifolieae</taxon>
        <taxon>Trifolium</taxon>
    </lineage>
</organism>
<keyword evidence="3" id="KW-1185">Reference proteome</keyword>
<name>A0A392RD00_9FABA</name>